<evidence type="ECO:0000256" key="8">
    <source>
        <dbReference type="ARBA" id="ARBA00031285"/>
    </source>
</evidence>
<dbReference type="InterPro" id="IPR008947">
    <property type="entry name" value="PLipase_C/P1_nuclease_dom_sf"/>
</dbReference>
<keyword evidence="5" id="KW-0732">Signal</keyword>
<dbReference type="Proteomes" id="UP001144256">
    <property type="component" value="Unassembled WGS sequence"/>
</dbReference>
<dbReference type="EMBL" id="BRLB01000014">
    <property type="protein sequence ID" value="GKX31116.1"/>
    <property type="molecule type" value="Genomic_DNA"/>
</dbReference>
<reference evidence="10" key="1">
    <citation type="submission" date="2022-06" db="EMBL/GenBank/DDBJ databases">
        <title>Vallitalea longa sp. nov., an anaerobic bacterium isolated from marine sediment.</title>
        <authorList>
            <person name="Hirano S."/>
            <person name="Terahara T."/>
            <person name="Mori K."/>
            <person name="Hamada M."/>
            <person name="Matsumoto R."/>
            <person name="Kobayashi T."/>
        </authorList>
    </citation>
    <scope>NUCLEOTIDE SEQUENCE</scope>
    <source>
        <strain evidence="10">SH18-1</strain>
    </source>
</reference>
<evidence type="ECO:0000256" key="7">
    <source>
        <dbReference type="ARBA" id="ARBA00022833"/>
    </source>
</evidence>
<dbReference type="AlphaFoldDB" id="A0A9W5YEC4"/>
<evidence type="ECO:0000313" key="10">
    <source>
        <dbReference type="EMBL" id="GKX31116.1"/>
    </source>
</evidence>
<dbReference type="SUPFAM" id="SSF48537">
    <property type="entry name" value="Phospholipase C/P1 nuclease"/>
    <property type="match status" value="1"/>
</dbReference>
<protein>
    <recommendedName>
        <fullName evidence="2">Phospholipase C</fullName>
        <ecNumber evidence="1">3.1.4.3</ecNumber>
    </recommendedName>
    <alternativeName>
        <fullName evidence="8">Phosphatidylcholine cholinephosphohydrolase</fullName>
    </alternativeName>
</protein>
<dbReference type="EC" id="3.1.4.3" evidence="1"/>
<proteinExistence type="predicted"/>
<comment type="caution">
    <text evidence="10">The sequence shown here is derived from an EMBL/GenBank/DDBJ whole genome shotgun (WGS) entry which is preliminary data.</text>
</comment>
<evidence type="ECO:0000256" key="1">
    <source>
        <dbReference type="ARBA" id="ARBA00012018"/>
    </source>
</evidence>
<sequence length="238" mass="28418">MGKRFEKYYGKFLRRFLKIINPVKKLVITTDCEVHKFNNYHALKLLKQYGYENDYEFLKPYIEDINAGSVWADQDFRSIAHFYNPNIERGLFGNNHSLALTKDYYDNALKYWKEGSKDKSMFYLGACVHIIQDLTISQHVKIRLLDEHRQYENYVKYTHDLVKEYIAHKPPILLGSPEKYIRYNAIRAIRIDKKVKNIPTRKLRFYNKTLYSLPLAQRTTAGCYILFIKELKNSCLYE</sequence>
<evidence type="ECO:0000259" key="9">
    <source>
        <dbReference type="PROSITE" id="PS51346"/>
    </source>
</evidence>
<dbReference type="InterPro" id="IPR029002">
    <property type="entry name" value="PLPC/GPLD1"/>
</dbReference>
<evidence type="ECO:0000313" key="11">
    <source>
        <dbReference type="Proteomes" id="UP001144256"/>
    </source>
</evidence>
<evidence type="ECO:0000256" key="5">
    <source>
        <dbReference type="ARBA" id="ARBA00022729"/>
    </source>
</evidence>
<keyword evidence="4" id="KW-0479">Metal-binding</keyword>
<dbReference type="CDD" id="cd11009">
    <property type="entry name" value="Zn_dep_PLPC"/>
    <property type="match status" value="1"/>
</dbReference>
<organism evidence="10 11">
    <name type="scientific">Vallitalea longa</name>
    <dbReference type="NCBI Taxonomy" id="2936439"/>
    <lineage>
        <taxon>Bacteria</taxon>
        <taxon>Bacillati</taxon>
        <taxon>Bacillota</taxon>
        <taxon>Clostridia</taxon>
        <taxon>Lachnospirales</taxon>
        <taxon>Vallitaleaceae</taxon>
        <taxon>Vallitalea</taxon>
    </lineage>
</organism>
<keyword evidence="11" id="KW-1185">Reference proteome</keyword>
<evidence type="ECO:0000256" key="2">
    <source>
        <dbReference type="ARBA" id="ARBA00018391"/>
    </source>
</evidence>
<evidence type="ECO:0000256" key="6">
    <source>
        <dbReference type="ARBA" id="ARBA00022801"/>
    </source>
</evidence>
<dbReference type="RefSeq" id="WP_281817843.1">
    <property type="nucleotide sequence ID" value="NZ_BRLB01000014.1"/>
</dbReference>
<dbReference type="PROSITE" id="PS51346">
    <property type="entry name" value="PROKAR_ZN_DEPEND_PLPC_2"/>
    <property type="match status" value="1"/>
</dbReference>
<keyword evidence="3" id="KW-0964">Secreted</keyword>
<dbReference type="GO" id="GO:0034480">
    <property type="term" value="F:phosphatidylcholine phospholipase C activity"/>
    <property type="evidence" value="ECO:0007669"/>
    <property type="project" value="UniProtKB-EC"/>
</dbReference>
<evidence type="ECO:0000256" key="3">
    <source>
        <dbReference type="ARBA" id="ARBA00022525"/>
    </source>
</evidence>
<dbReference type="SMART" id="SM00770">
    <property type="entry name" value="Zn_dep_PLPC"/>
    <property type="match status" value="1"/>
</dbReference>
<feature type="domain" description="Zn-dependent PLC" evidence="9">
    <location>
        <begin position="22"/>
        <end position="238"/>
    </location>
</feature>
<evidence type="ECO:0000256" key="4">
    <source>
        <dbReference type="ARBA" id="ARBA00022723"/>
    </source>
</evidence>
<accession>A0A9W5YEC4</accession>
<dbReference type="InterPro" id="IPR001531">
    <property type="entry name" value="Zn_PLipaseC"/>
</dbReference>
<name>A0A9W5YEC4_9FIRM</name>
<gene>
    <name evidence="10" type="ORF">SH1V18_35960</name>
</gene>
<dbReference type="GO" id="GO:0008270">
    <property type="term" value="F:zinc ion binding"/>
    <property type="evidence" value="ECO:0007669"/>
    <property type="project" value="InterPro"/>
</dbReference>
<dbReference type="Pfam" id="PF00882">
    <property type="entry name" value="Zn_dep_PLPC"/>
    <property type="match status" value="1"/>
</dbReference>
<keyword evidence="6" id="KW-0378">Hydrolase</keyword>
<keyword evidence="7" id="KW-0862">Zinc</keyword>
<dbReference type="Gene3D" id="1.10.575.10">
    <property type="entry name" value="P1 Nuclease"/>
    <property type="match status" value="1"/>
</dbReference>